<dbReference type="PROSITE" id="PS00012">
    <property type="entry name" value="PHOSPHOPANTETHEINE"/>
    <property type="match status" value="1"/>
</dbReference>
<feature type="domain" description="Carrier" evidence="4">
    <location>
        <begin position="12"/>
        <end position="87"/>
    </location>
</feature>
<organism evidence="5 6">
    <name type="scientific">Pseudomonas aeruginosa</name>
    <dbReference type="NCBI Taxonomy" id="287"/>
    <lineage>
        <taxon>Bacteria</taxon>
        <taxon>Pseudomonadati</taxon>
        <taxon>Pseudomonadota</taxon>
        <taxon>Gammaproteobacteria</taxon>
        <taxon>Pseudomonadales</taxon>
        <taxon>Pseudomonadaceae</taxon>
        <taxon>Pseudomonas</taxon>
    </lineage>
</organism>
<dbReference type="GO" id="GO:0031177">
    <property type="term" value="F:phosphopantetheine binding"/>
    <property type="evidence" value="ECO:0007669"/>
    <property type="project" value="TreeGrafter"/>
</dbReference>
<dbReference type="InterPro" id="IPR006162">
    <property type="entry name" value="Ppantetheine_attach_site"/>
</dbReference>
<keyword evidence="2" id="KW-0596">Phosphopantetheine</keyword>
<dbReference type="InterPro" id="IPR036736">
    <property type="entry name" value="ACP-like_sf"/>
</dbReference>
<gene>
    <name evidence="5" type="ORF">CAZ10_34335</name>
</gene>
<proteinExistence type="predicted"/>
<sequence>PDASLLQQVYVAPRSDLEQQVAGIWAEVLQLQQVGLDDNFFELGGHSLLATQVIGRLRERLHLEVPIKSMFTAETLGEFCHGVETLKAESAPVEDALAKSLEALKRLSADELEKLIS</sequence>
<reference evidence="5 6" key="1">
    <citation type="submission" date="2017-05" db="EMBL/GenBank/DDBJ databases">
        <authorList>
            <person name="Song R."/>
            <person name="Chenine A.L."/>
            <person name="Ruprecht R.M."/>
        </authorList>
    </citation>
    <scope>NUCLEOTIDE SEQUENCE [LARGE SCALE GENOMIC DNA]</scope>
    <source>
        <strain evidence="5 6">S567_C10_BS</strain>
    </source>
</reference>
<evidence type="ECO:0000256" key="1">
    <source>
        <dbReference type="ARBA" id="ARBA00001957"/>
    </source>
</evidence>
<evidence type="ECO:0000313" key="6">
    <source>
        <dbReference type="Proteomes" id="UP000194857"/>
    </source>
</evidence>
<name>A0A241XH35_PSEAI</name>
<comment type="cofactor">
    <cofactor evidence="1">
        <name>pantetheine 4'-phosphate</name>
        <dbReference type="ChEBI" id="CHEBI:47942"/>
    </cofactor>
</comment>
<feature type="non-terminal residue" evidence="5">
    <location>
        <position position="1"/>
    </location>
</feature>
<evidence type="ECO:0000313" key="5">
    <source>
        <dbReference type="EMBL" id="OTI55205.1"/>
    </source>
</evidence>
<dbReference type="SUPFAM" id="SSF47336">
    <property type="entry name" value="ACP-like"/>
    <property type="match status" value="1"/>
</dbReference>
<comment type="caution">
    <text evidence="5">The sequence shown here is derived from an EMBL/GenBank/DDBJ whole genome shotgun (WGS) entry which is preliminary data.</text>
</comment>
<evidence type="ECO:0000256" key="2">
    <source>
        <dbReference type="ARBA" id="ARBA00022450"/>
    </source>
</evidence>
<dbReference type="RefSeq" id="WP_086241948.1">
    <property type="nucleotide sequence ID" value="NZ_FNLV01000044.1"/>
</dbReference>
<accession>A0A241XH35</accession>
<dbReference type="PANTHER" id="PTHR45527:SF14">
    <property type="entry name" value="PLIPASTATIN SYNTHASE SUBUNIT B"/>
    <property type="match status" value="1"/>
</dbReference>
<protein>
    <submittedName>
        <fullName evidence="5">Non-ribosomal peptide synthetase</fullName>
    </submittedName>
</protein>
<dbReference type="FunFam" id="1.10.1200.10:FF:000005">
    <property type="entry name" value="Nonribosomal peptide synthetase 1"/>
    <property type="match status" value="1"/>
</dbReference>
<dbReference type="EMBL" id="NFFZ01000031">
    <property type="protein sequence ID" value="OTI55205.1"/>
    <property type="molecule type" value="Genomic_DNA"/>
</dbReference>
<dbReference type="AlphaFoldDB" id="A0A241XH35"/>
<dbReference type="GO" id="GO:0005829">
    <property type="term" value="C:cytosol"/>
    <property type="evidence" value="ECO:0007669"/>
    <property type="project" value="TreeGrafter"/>
</dbReference>
<dbReference type="InterPro" id="IPR009081">
    <property type="entry name" value="PP-bd_ACP"/>
</dbReference>
<dbReference type="Gene3D" id="1.10.1200.10">
    <property type="entry name" value="ACP-like"/>
    <property type="match status" value="1"/>
</dbReference>
<dbReference type="GO" id="GO:0044550">
    <property type="term" value="P:secondary metabolite biosynthetic process"/>
    <property type="evidence" value="ECO:0007669"/>
    <property type="project" value="TreeGrafter"/>
</dbReference>
<evidence type="ECO:0000256" key="3">
    <source>
        <dbReference type="ARBA" id="ARBA00022553"/>
    </source>
</evidence>
<dbReference type="GO" id="GO:0043041">
    <property type="term" value="P:amino acid activation for nonribosomal peptide biosynthetic process"/>
    <property type="evidence" value="ECO:0007669"/>
    <property type="project" value="TreeGrafter"/>
</dbReference>
<dbReference type="PROSITE" id="PS50075">
    <property type="entry name" value="CARRIER"/>
    <property type="match status" value="1"/>
</dbReference>
<dbReference type="Proteomes" id="UP000194857">
    <property type="component" value="Unassembled WGS sequence"/>
</dbReference>
<dbReference type="PANTHER" id="PTHR45527">
    <property type="entry name" value="NONRIBOSOMAL PEPTIDE SYNTHETASE"/>
    <property type="match status" value="1"/>
</dbReference>
<keyword evidence="3" id="KW-0597">Phosphoprotein</keyword>
<dbReference type="Pfam" id="PF00550">
    <property type="entry name" value="PP-binding"/>
    <property type="match status" value="1"/>
</dbReference>
<evidence type="ECO:0000259" key="4">
    <source>
        <dbReference type="PROSITE" id="PS50075"/>
    </source>
</evidence>